<dbReference type="Proteomes" id="UP000688137">
    <property type="component" value="Unassembled WGS sequence"/>
</dbReference>
<keyword evidence="2" id="KW-1185">Reference proteome</keyword>
<dbReference type="AlphaFoldDB" id="A0A8S1NIR8"/>
<comment type="caution">
    <text evidence="1">The sequence shown here is derived from an EMBL/GenBank/DDBJ whole genome shotgun (WGS) entry which is preliminary data.</text>
</comment>
<organism evidence="1 2">
    <name type="scientific">Paramecium primaurelia</name>
    <dbReference type="NCBI Taxonomy" id="5886"/>
    <lineage>
        <taxon>Eukaryota</taxon>
        <taxon>Sar</taxon>
        <taxon>Alveolata</taxon>
        <taxon>Ciliophora</taxon>
        <taxon>Intramacronucleata</taxon>
        <taxon>Oligohymenophorea</taxon>
        <taxon>Peniculida</taxon>
        <taxon>Parameciidae</taxon>
        <taxon>Paramecium</taxon>
    </lineage>
</organism>
<sequence length="53" mass="6216">MLNQRMLFEAETEEIPNEITEEMKQIIKVIDSFDIEELRKLVNDEVGICSDIC</sequence>
<accession>A0A8S1NIR8</accession>
<dbReference type="EMBL" id="CAJJDM010000085">
    <property type="protein sequence ID" value="CAD8088905.1"/>
    <property type="molecule type" value="Genomic_DNA"/>
</dbReference>
<proteinExistence type="predicted"/>
<protein>
    <submittedName>
        <fullName evidence="1">Uncharacterized protein</fullName>
    </submittedName>
</protein>
<name>A0A8S1NIR8_PARPR</name>
<gene>
    <name evidence="1" type="ORF">PPRIM_AZ9-3.1.T0820133</name>
</gene>
<evidence type="ECO:0000313" key="2">
    <source>
        <dbReference type="Proteomes" id="UP000688137"/>
    </source>
</evidence>
<evidence type="ECO:0000313" key="1">
    <source>
        <dbReference type="EMBL" id="CAD8088905.1"/>
    </source>
</evidence>
<reference evidence="1" key="1">
    <citation type="submission" date="2021-01" db="EMBL/GenBank/DDBJ databases">
        <authorList>
            <consortium name="Genoscope - CEA"/>
            <person name="William W."/>
        </authorList>
    </citation>
    <scope>NUCLEOTIDE SEQUENCE</scope>
</reference>